<dbReference type="InterPro" id="IPR041058">
    <property type="entry name" value="FucT_N"/>
</dbReference>
<dbReference type="PANTHER" id="PTHR11929">
    <property type="entry name" value="ALPHA- 1,3 -FUCOSYLTRANSFERASE"/>
    <property type="match status" value="1"/>
</dbReference>
<comment type="caution">
    <text evidence="6">The sequence shown here is derived from an EMBL/GenBank/DDBJ whole genome shotgun (WGS) entry which is preliminary data.</text>
</comment>
<reference evidence="6" key="1">
    <citation type="journal article" date="2021" name="Microorganisms">
        <title>Phylogenomic Reconstruction and Metabolic Potential of the Genus Aminobacter.</title>
        <authorList>
            <person name="Artuso I."/>
            <person name="Turrini P."/>
            <person name="Pirolo M."/>
            <person name="Lugli G.A."/>
            <person name="Ventura M."/>
            <person name="Visca P."/>
        </authorList>
    </citation>
    <scope>NUCLEOTIDE SEQUENCE</scope>
    <source>
        <strain evidence="6">LMG 26462</strain>
    </source>
</reference>
<dbReference type="SUPFAM" id="SSF53756">
    <property type="entry name" value="UDP-Glycosyltransferase/glycogen phosphorylase"/>
    <property type="match status" value="1"/>
</dbReference>
<name>A0A9X1AH90_9HYPH</name>
<dbReference type="Pfam" id="PF00852">
    <property type="entry name" value="Glyco_transf_10"/>
    <property type="match status" value="1"/>
</dbReference>
<dbReference type="GO" id="GO:0016020">
    <property type="term" value="C:membrane"/>
    <property type="evidence" value="ECO:0007669"/>
    <property type="project" value="InterPro"/>
</dbReference>
<protein>
    <recommendedName>
        <fullName evidence="8">Glycosyltransferase</fullName>
    </recommendedName>
</protein>
<keyword evidence="3" id="KW-0808">Transferase</keyword>
<evidence type="ECO:0008006" key="8">
    <source>
        <dbReference type="Google" id="ProtNLM"/>
    </source>
</evidence>
<dbReference type="Gene3D" id="3.40.50.11660">
    <property type="entry name" value="Glycosyl transferase family 10, C-terminal domain"/>
    <property type="match status" value="1"/>
</dbReference>
<organism evidence="6 7">
    <name type="scientific">Aminobacter anthyllidis</name>
    <dbReference type="NCBI Taxonomy" id="1035067"/>
    <lineage>
        <taxon>Bacteria</taxon>
        <taxon>Pseudomonadati</taxon>
        <taxon>Pseudomonadota</taxon>
        <taxon>Alphaproteobacteria</taxon>
        <taxon>Hyphomicrobiales</taxon>
        <taxon>Phyllobacteriaceae</taxon>
        <taxon>Aminobacter</taxon>
    </lineage>
</organism>
<evidence type="ECO:0000313" key="6">
    <source>
        <dbReference type="EMBL" id="MBT1159969.1"/>
    </source>
</evidence>
<dbReference type="InterPro" id="IPR055270">
    <property type="entry name" value="Glyco_tran_10_C"/>
</dbReference>
<dbReference type="Proteomes" id="UP001138921">
    <property type="component" value="Unassembled WGS sequence"/>
</dbReference>
<dbReference type="AlphaFoldDB" id="A0A9X1AH90"/>
<reference evidence="6" key="2">
    <citation type="submission" date="2021-03" db="EMBL/GenBank/DDBJ databases">
        <authorList>
            <person name="Artuso I."/>
            <person name="Turrini P."/>
            <person name="Pirolo M."/>
            <person name="Lugli G.A."/>
            <person name="Ventura M."/>
            <person name="Visca P."/>
        </authorList>
    </citation>
    <scope>NUCLEOTIDE SEQUENCE</scope>
    <source>
        <strain evidence="6">LMG 26462</strain>
    </source>
</reference>
<proteinExistence type="inferred from homology"/>
<evidence type="ECO:0000256" key="3">
    <source>
        <dbReference type="ARBA" id="ARBA00022679"/>
    </source>
</evidence>
<dbReference type="InterPro" id="IPR038577">
    <property type="entry name" value="GT10-like_C_sf"/>
</dbReference>
<evidence type="ECO:0000256" key="1">
    <source>
        <dbReference type="ARBA" id="ARBA00008919"/>
    </source>
</evidence>
<keyword evidence="2" id="KW-0328">Glycosyltransferase</keyword>
<dbReference type="RefSeq" id="WP_214393758.1">
    <property type="nucleotide sequence ID" value="NZ_JAFLWW010000015.1"/>
</dbReference>
<dbReference type="EMBL" id="JAFLWW010000015">
    <property type="protein sequence ID" value="MBT1159969.1"/>
    <property type="molecule type" value="Genomic_DNA"/>
</dbReference>
<feature type="domain" description="Alpha-(1,3)-fucosyltransferase FucT N-terminal" evidence="5">
    <location>
        <begin position="89"/>
        <end position="128"/>
    </location>
</feature>
<sequence length="355" mass="40267">MTDTASANETFLPGQAAVKVHACHFWQEMEPKLAVETYVVPWAQACGVDVEFCHDITQADLVLIGPFAPKNQNVGRTRMPDVAAGDYERVFLTGENATPLMDHCEWALAFDYEADIGSERYMRYPLYVWSSGGDSILHRLARLPRETPEQRAARPHFCAFIYGNKRAKLRRWLFRALSLYRRVDAPGRVQRNCPPIGNSRDDKIAFLKDRRFTIAFENSSASGYTTEKIVDAMLAGSVPIYWGNPRVAEDFDERCFINWHAHEGRICDRLALGWAPLARSRLMRKLATPLTLISVARRTVRADRDAATYEAFFAQSPLTEYSRQFLDEKAIAGRWETILQAAQARARAKLDATAN</sequence>
<evidence type="ECO:0000313" key="7">
    <source>
        <dbReference type="Proteomes" id="UP001138921"/>
    </source>
</evidence>
<dbReference type="InterPro" id="IPR001503">
    <property type="entry name" value="Glyco_trans_10"/>
</dbReference>
<dbReference type="GO" id="GO:0046920">
    <property type="term" value="F:alpha-(1-&gt;3)-fucosyltransferase activity"/>
    <property type="evidence" value="ECO:0007669"/>
    <property type="project" value="TreeGrafter"/>
</dbReference>
<accession>A0A9X1AH90</accession>
<dbReference type="PANTHER" id="PTHR11929:SF194">
    <property type="entry name" value="ALPHA-(1,3)-FUCOSYLTRANSFERASE 10"/>
    <property type="match status" value="1"/>
</dbReference>
<evidence type="ECO:0000256" key="2">
    <source>
        <dbReference type="ARBA" id="ARBA00022676"/>
    </source>
</evidence>
<keyword evidence="7" id="KW-1185">Reference proteome</keyword>
<evidence type="ECO:0000259" key="5">
    <source>
        <dbReference type="Pfam" id="PF18025"/>
    </source>
</evidence>
<feature type="domain" description="Fucosyltransferase C-terminal" evidence="4">
    <location>
        <begin position="165"/>
        <end position="257"/>
    </location>
</feature>
<gene>
    <name evidence="6" type="ORF">J1C56_31000</name>
</gene>
<evidence type="ECO:0000259" key="4">
    <source>
        <dbReference type="Pfam" id="PF00852"/>
    </source>
</evidence>
<dbReference type="Pfam" id="PF18025">
    <property type="entry name" value="FucT_N"/>
    <property type="match status" value="1"/>
</dbReference>
<comment type="similarity">
    <text evidence="1">Belongs to the glycosyltransferase 10 family.</text>
</comment>